<name>A0A4D6M5D4_VIGUN</name>
<dbReference type="AlphaFoldDB" id="A0A4D6M5D4"/>
<keyword evidence="2" id="KW-1185">Reference proteome</keyword>
<proteinExistence type="predicted"/>
<sequence length="150" mass="16149">MHLTSFHTITRSQGRKEEDISVRGGCAELRDLLQWCGVPPRGGRKRGEDGDALVARALQRFVVVVRAASCCAVDGGGTRALVAGEVSCGRDGGHRDSESTNLHQFASSNTASSHHFIPTVQAALTQICTKRDHREASTLRSTSTFAEKCI</sequence>
<accession>A0A4D6M5D4</accession>
<protein>
    <submittedName>
        <fullName evidence="1">Uncharacterized protein</fullName>
    </submittedName>
</protein>
<organism evidence="1 2">
    <name type="scientific">Vigna unguiculata</name>
    <name type="common">Cowpea</name>
    <dbReference type="NCBI Taxonomy" id="3917"/>
    <lineage>
        <taxon>Eukaryota</taxon>
        <taxon>Viridiplantae</taxon>
        <taxon>Streptophyta</taxon>
        <taxon>Embryophyta</taxon>
        <taxon>Tracheophyta</taxon>
        <taxon>Spermatophyta</taxon>
        <taxon>Magnoliopsida</taxon>
        <taxon>eudicotyledons</taxon>
        <taxon>Gunneridae</taxon>
        <taxon>Pentapetalae</taxon>
        <taxon>rosids</taxon>
        <taxon>fabids</taxon>
        <taxon>Fabales</taxon>
        <taxon>Fabaceae</taxon>
        <taxon>Papilionoideae</taxon>
        <taxon>50 kb inversion clade</taxon>
        <taxon>NPAAA clade</taxon>
        <taxon>indigoferoid/millettioid clade</taxon>
        <taxon>Phaseoleae</taxon>
        <taxon>Vigna</taxon>
    </lineage>
</organism>
<dbReference type="Proteomes" id="UP000501690">
    <property type="component" value="Linkage Group LG6"/>
</dbReference>
<evidence type="ECO:0000313" key="2">
    <source>
        <dbReference type="Proteomes" id="UP000501690"/>
    </source>
</evidence>
<reference evidence="1 2" key="1">
    <citation type="submission" date="2019-04" db="EMBL/GenBank/DDBJ databases">
        <title>An improved genome assembly and genetic linkage map for asparagus bean, Vigna unguiculata ssp. sesquipedialis.</title>
        <authorList>
            <person name="Xia Q."/>
            <person name="Zhang R."/>
            <person name="Dong Y."/>
        </authorList>
    </citation>
    <scope>NUCLEOTIDE SEQUENCE [LARGE SCALE GENOMIC DNA]</scope>
    <source>
        <tissue evidence="1">Leaf</tissue>
    </source>
</reference>
<gene>
    <name evidence="1" type="ORF">DEO72_LG6g1206</name>
</gene>
<dbReference type="EMBL" id="CP039350">
    <property type="protein sequence ID" value="QCD96502.1"/>
    <property type="molecule type" value="Genomic_DNA"/>
</dbReference>
<evidence type="ECO:0000313" key="1">
    <source>
        <dbReference type="EMBL" id="QCD96502.1"/>
    </source>
</evidence>